<reference evidence="2 3" key="1">
    <citation type="submission" date="2016-12" db="EMBL/GenBank/DDBJ databases">
        <title>The genomes of Aspergillus section Nigri reveals drivers in fungal speciation.</title>
        <authorList>
            <consortium name="DOE Joint Genome Institute"/>
            <person name="Vesth T.C."/>
            <person name="Nybo J."/>
            <person name="Theobald S."/>
            <person name="Brandl J."/>
            <person name="Frisvad J.C."/>
            <person name="Nielsen K.F."/>
            <person name="Lyhne E.K."/>
            <person name="Kogle M.E."/>
            <person name="Kuo A."/>
            <person name="Riley R."/>
            <person name="Clum A."/>
            <person name="Nolan M."/>
            <person name="Lipzen A."/>
            <person name="Salamov A."/>
            <person name="Henrissat B."/>
            <person name="Wiebenga A."/>
            <person name="De Vries R.P."/>
            <person name="Grigoriev I.V."/>
            <person name="Mortensen U.H."/>
            <person name="Andersen M.R."/>
            <person name="Baker S.E."/>
        </authorList>
    </citation>
    <scope>NUCLEOTIDE SEQUENCE [LARGE SCALE GENOMIC DNA]</scope>
    <source>
        <strain evidence="2 3">CBS 121591</strain>
    </source>
</reference>
<accession>A0A319CLZ1</accession>
<feature type="compositionally biased region" description="Polar residues" evidence="1">
    <location>
        <begin position="38"/>
        <end position="61"/>
    </location>
</feature>
<dbReference type="VEuPathDB" id="FungiDB:BO82DRAFT_197840"/>
<evidence type="ECO:0000256" key="1">
    <source>
        <dbReference type="SAM" id="MobiDB-lite"/>
    </source>
</evidence>
<name>A0A319CLZ1_9EURO</name>
<sequence length="67" mass="7310">METSVPSNHSIIASSTPHRPPDQQHQLVNQEAPIHKPTTANHPTNSPYPQTRTTIKPSTACSCRGQV</sequence>
<feature type="region of interest" description="Disordered" evidence="1">
    <location>
        <begin position="1"/>
        <end position="67"/>
    </location>
</feature>
<protein>
    <submittedName>
        <fullName evidence="2">Uncharacterized protein</fullName>
    </submittedName>
</protein>
<gene>
    <name evidence="2" type="ORF">BO82DRAFT_197840</name>
</gene>
<dbReference type="EMBL" id="KZ821681">
    <property type="protein sequence ID" value="PYH85011.1"/>
    <property type="molecule type" value="Genomic_DNA"/>
</dbReference>
<feature type="compositionally biased region" description="Polar residues" evidence="1">
    <location>
        <begin position="1"/>
        <end position="29"/>
    </location>
</feature>
<dbReference type="AlphaFoldDB" id="A0A319CLZ1"/>
<keyword evidence="3" id="KW-1185">Reference proteome</keyword>
<dbReference type="Proteomes" id="UP000248340">
    <property type="component" value="Unassembled WGS sequence"/>
</dbReference>
<dbReference type="RefSeq" id="XP_025495211.1">
    <property type="nucleotide sequence ID" value="XM_025630572.1"/>
</dbReference>
<evidence type="ECO:0000313" key="2">
    <source>
        <dbReference type="EMBL" id="PYH85011.1"/>
    </source>
</evidence>
<dbReference type="GeneID" id="37133313"/>
<proteinExistence type="predicted"/>
<organism evidence="2 3">
    <name type="scientific">Aspergillus uvarum CBS 121591</name>
    <dbReference type="NCBI Taxonomy" id="1448315"/>
    <lineage>
        <taxon>Eukaryota</taxon>
        <taxon>Fungi</taxon>
        <taxon>Dikarya</taxon>
        <taxon>Ascomycota</taxon>
        <taxon>Pezizomycotina</taxon>
        <taxon>Eurotiomycetes</taxon>
        <taxon>Eurotiomycetidae</taxon>
        <taxon>Eurotiales</taxon>
        <taxon>Aspergillaceae</taxon>
        <taxon>Aspergillus</taxon>
        <taxon>Aspergillus subgen. Circumdati</taxon>
    </lineage>
</organism>
<evidence type="ECO:0000313" key="3">
    <source>
        <dbReference type="Proteomes" id="UP000248340"/>
    </source>
</evidence>